<evidence type="ECO:0000313" key="1">
    <source>
        <dbReference type="EMBL" id="TWT81423.1"/>
    </source>
</evidence>
<evidence type="ECO:0000313" key="2">
    <source>
        <dbReference type="Proteomes" id="UP000315010"/>
    </source>
</evidence>
<gene>
    <name evidence="1" type="ORF">CA13_28760</name>
</gene>
<proteinExistence type="predicted"/>
<dbReference type="Proteomes" id="UP000315010">
    <property type="component" value="Unassembled WGS sequence"/>
</dbReference>
<dbReference type="AlphaFoldDB" id="A0A5C5Z4E8"/>
<reference evidence="1 2" key="1">
    <citation type="submission" date="2019-02" db="EMBL/GenBank/DDBJ databases">
        <title>Deep-cultivation of Planctomycetes and their phenomic and genomic characterization uncovers novel biology.</title>
        <authorList>
            <person name="Wiegand S."/>
            <person name="Jogler M."/>
            <person name="Boedeker C."/>
            <person name="Pinto D."/>
            <person name="Vollmers J."/>
            <person name="Rivas-Marin E."/>
            <person name="Kohn T."/>
            <person name="Peeters S.H."/>
            <person name="Heuer A."/>
            <person name="Rast P."/>
            <person name="Oberbeckmann S."/>
            <person name="Bunk B."/>
            <person name="Jeske O."/>
            <person name="Meyerdierks A."/>
            <person name="Storesund J.E."/>
            <person name="Kallscheuer N."/>
            <person name="Luecker S."/>
            <person name="Lage O.M."/>
            <person name="Pohl T."/>
            <person name="Merkel B.J."/>
            <person name="Hornburger P."/>
            <person name="Mueller R.-W."/>
            <person name="Bruemmer F."/>
            <person name="Labrenz M."/>
            <person name="Spormann A.M."/>
            <person name="Op Den Camp H."/>
            <person name="Overmann J."/>
            <person name="Amann R."/>
            <person name="Jetten M.S.M."/>
            <person name="Mascher T."/>
            <person name="Medema M.H."/>
            <person name="Devos D.P."/>
            <person name="Kaster A.-K."/>
            <person name="Ovreas L."/>
            <person name="Rohde M."/>
            <person name="Galperin M.Y."/>
            <person name="Jogler C."/>
        </authorList>
    </citation>
    <scope>NUCLEOTIDE SEQUENCE [LARGE SCALE GENOMIC DNA]</scope>
    <source>
        <strain evidence="1 2">CA13</strain>
    </source>
</reference>
<dbReference type="RefSeq" id="WP_419194284.1">
    <property type="nucleotide sequence ID" value="NZ_SJPJ01000001.1"/>
</dbReference>
<keyword evidence="2" id="KW-1185">Reference proteome</keyword>
<comment type="caution">
    <text evidence="1">The sequence shown here is derived from an EMBL/GenBank/DDBJ whole genome shotgun (WGS) entry which is preliminary data.</text>
</comment>
<dbReference type="EMBL" id="SJPJ01000001">
    <property type="protein sequence ID" value="TWT81423.1"/>
    <property type="molecule type" value="Genomic_DNA"/>
</dbReference>
<accession>A0A5C5Z4E8</accession>
<protein>
    <submittedName>
        <fullName evidence="1">Uncharacterized protein</fullName>
    </submittedName>
</protein>
<name>A0A5C5Z4E8_9BACT</name>
<organism evidence="1 2">
    <name type="scientific">Novipirellula herctigrandis</name>
    <dbReference type="NCBI Taxonomy" id="2527986"/>
    <lineage>
        <taxon>Bacteria</taxon>
        <taxon>Pseudomonadati</taxon>
        <taxon>Planctomycetota</taxon>
        <taxon>Planctomycetia</taxon>
        <taxon>Pirellulales</taxon>
        <taxon>Pirellulaceae</taxon>
        <taxon>Novipirellula</taxon>
    </lineage>
</organism>
<sequence>MTTVLLLIECNQFISFDRSLRIEQAEDNSDVVNKDNRRISE</sequence>